<dbReference type="InterPro" id="IPR006020">
    <property type="entry name" value="PTB/PI_dom"/>
</dbReference>
<reference evidence="8" key="2">
    <citation type="submission" date="2025-08" db="UniProtKB">
        <authorList>
            <consortium name="Ensembl"/>
        </authorList>
    </citation>
    <scope>IDENTIFICATION</scope>
</reference>
<keyword evidence="3" id="KW-0963">Cytoplasm</keyword>
<keyword evidence="4" id="KW-0597">Phosphoprotein</keyword>
<dbReference type="OrthoDB" id="10069833at2759"/>
<dbReference type="GO" id="GO:0035615">
    <property type="term" value="F:clathrin adaptor activity"/>
    <property type="evidence" value="ECO:0007669"/>
    <property type="project" value="Ensembl"/>
</dbReference>
<gene>
    <name evidence="8" type="primary">DAB2</name>
</gene>
<dbReference type="PROSITE" id="PS01179">
    <property type="entry name" value="PID"/>
    <property type="match status" value="1"/>
</dbReference>
<proteinExistence type="predicted"/>
<dbReference type="SMART" id="SM00462">
    <property type="entry name" value="PTB"/>
    <property type="match status" value="1"/>
</dbReference>
<reference evidence="8" key="3">
    <citation type="submission" date="2025-09" db="UniProtKB">
        <authorList>
            <consortium name="Ensembl"/>
        </authorList>
    </citation>
    <scope>IDENTIFICATION</scope>
</reference>
<dbReference type="InterPro" id="IPR048561">
    <property type="entry name" value="Dab_PTB"/>
</dbReference>
<dbReference type="GO" id="GO:0046332">
    <property type="term" value="F:SMAD binding"/>
    <property type="evidence" value="ECO:0007669"/>
    <property type="project" value="Ensembl"/>
</dbReference>
<evidence type="ECO:0000256" key="4">
    <source>
        <dbReference type="ARBA" id="ARBA00022553"/>
    </source>
</evidence>
<dbReference type="PANTHER" id="PTHR47695">
    <property type="entry name" value="PID DOMAIN-CONTAINING PROTEIN"/>
    <property type="match status" value="1"/>
</dbReference>
<dbReference type="RefSeq" id="XP_027719322.1">
    <property type="nucleotide sequence ID" value="XM_027863521.1"/>
</dbReference>
<dbReference type="Pfam" id="PF21792">
    <property type="entry name" value="DAB2_SBM"/>
    <property type="match status" value="1"/>
</dbReference>
<evidence type="ECO:0000259" key="7">
    <source>
        <dbReference type="PROSITE" id="PS01179"/>
    </source>
</evidence>
<evidence type="ECO:0000256" key="3">
    <source>
        <dbReference type="ARBA" id="ARBA00022490"/>
    </source>
</evidence>
<dbReference type="InterPro" id="IPR011993">
    <property type="entry name" value="PH-like_dom_sf"/>
</dbReference>
<dbReference type="SUPFAM" id="SSF50729">
    <property type="entry name" value="PH domain-like"/>
    <property type="match status" value="1"/>
</dbReference>
<feature type="region of interest" description="Disordered" evidence="6">
    <location>
        <begin position="418"/>
        <end position="447"/>
    </location>
</feature>
<dbReference type="GeneID" id="114044180"/>
<dbReference type="GO" id="GO:2000643">
    <property type="term" value="P:positive regulation of early endosome to late endosome transport"/>
    <property type="evidence" value="ECO:0007669"/>
    <property type="project" value="Ensembl"/>
</dbReference>
<dbReference type="Proteomes" id="UP000314987">
    <property type="component" value="Unassembled WGS sequence"/>
</dbReference>
<dbReference type="GO" id="GO:0032436">
    <property type="term" value="P:positive regulation of proteasomal ubiquitin-dependent protein catabolic process"/>
    <property type="evidence" value="ECO:0007669"/>
    <property type="project" value="Ensembl"/>
</dbReference>
<feature type="region of interest" description="Disordered" evidence="6">
    <location>
        <begin position="262"/>
        <end position="332"/>
    </location>
</feature>
<organism evidence="8 9">
    <name type="scientific">Vombatus ursinus</name>
    <name type="common">Common wombat</name>
    <dbReference type="NCBI Taxonomy" id="29139"/>
    <lineage>
        <taxon>Eukaryota</taxon>
        <taxon>Metazoa</taxon>
        <taxon>Chordata</taxon>
        <taxon>Craniata</taxon>
        <taxon>Vertebrata</taxon>
        <taxon>Euteleostomi</taxon>
        <taxon>Mammalia</taxon>
        <taxon>Metatheria</taxon>
        <taxon>Diprotodontia</taxon>
        <taxon>Vombatidae</taxon>
        <taxon>Vombatus</taxon>
    </lineage>
</organism>
<dbReference type="CTD" id="1601"/>
<dbReference type="OMA" id="FMSHEPI"/>
<dbReference type="GO" id="GO:0060391">
    <property type="term" value="P:positive regulation of SMAD protein signal transduction"/>
    <property type="evidence" value="ECO:0007669"/>
    <property type="project" value="Ensembl"/>
</dbReference>
<dbReference type="GO" id="GO:0000122">
    <property type="term" value="P:negative regulation of transcription by RNA polymerase II"/>
    <property type="evidence" value="ECO:0007669"/>
    <property type="project" value="Ensembl"/>
</dbReference>
<feature type="compositionally biased region" description="Polar residues" evidence="6">
    <location>
        <begin position="8"/>
        <end position="18"/>
    </location>
</feature>
<evidence type="ECO:0000313" key="8">
    <source>
        <dbReference type="Ensembl" id="ENSVURP00010002125.1"/>
    </source>
</evidence>
<name>A0A4X2JYW0_VOMUR</name>
<dbReference type="STRING" id="29139.ENSVURP00010002125"/>
<evidence type="ECO:0000256" key="6">
    <source>
        <dbReference type="SAM" id="MobiDB-lite"/>
    </source>
</evidence>
<dbReference type="FunFam" id="2.30.29.30:FF:000035">
    <property type="entry name" value="Disabled homolog 2 isoform 1"/>
    <property type="match status" value="1"/>
</dbReference>
<dbReference type="GO" id="GO:0010718">
    <property type="term" value="P:positive regulation of epithelial to mesenchymal transition"/>
    <property type="evidence" value="ECO:0007669"/>
    <property type="project" value="Ensembl"/>
</dbReference>
<keyword evidence="9" id="KW-1185">Reference proteome</keyword>
<dbReference type="GO" id="GO:0030136">
    <property type="term" value="C:clathrin-coated vesicle"/>
    <property type="evidence" value="ECO:0007669"/>
    <property type="project" value="Ensembl"/>
</dbReference>
<dbReference type="GeneTree" id="ENSGT00940000155567"/>
<evidence type="ECO:0000313" key="9">
    <source>
        <dbReference type="Proteomes" id="UP000314987"/>
    </source>
</evidence>
<keyword evidence="5" id="KW-0221">Differentiation</keyword>
<feature type="region of interest" description="Disordered" evidence="6">
    <location>
        <begin position="737"/>
        <end position="767"/>
    </location>
</feature>
<feature type="compositionally biased region" description="Polar residues" evidence="6">
    <location>
        <begin position="742"/>
        <end position="756"/>
    </location>
</feature>
<dbReference type="GO" id="GO:0035026">
    <property type="term" value="P:leading edge cell differentiation"/>
    <property type="evidence" value="ECO:0007669"/>
    <property type="project" value="Ensembl"/>
</dbReference>
<dbReference type="GO" id="GO:1903077">
    <property type="term" value="P:negative regulation of protein localization to plasma membrane"/>
    <property type="evidence" value="ECO:0007669"/>
    <property type="project" value="Ensembl"/>
</dbReference>
<dbReference type="GO" id="GO:0007179">
    <property type="term" value="P:transforming growth factor beta receptor signaling pathway"/>
    <property type="evidence" value="ECO:0007669"/>
    <property type="project" value="Ensembl"/>
</dbReference>
<comment type="subcellular location">
    <subcellularLocation>
        <location evidence="1">Cytoplasm</location>
    </subcellularLocation>
</comment>
<reference evidence="9" key="1">
    <citation type="submission" date="2018-12" db="EMBL/GenBank/DDBJ databases">
        <authorList>
            <person name="Yazar S."/>
        </authorList>
    </citation>
    <scope>NUCLEOTIDE SEQUENCE [LARGE SCALE GENOMIC DNA]</scope>
</reference>
<feature type="region of interest" description="Disordered" evidence="6">
    <location>
        <begin position="658"/>
        <end position="677"/>
    </location>
</feature>
<dbReference type="GO" id="GO:2000370">
    <property type="term" value="P:positive regulation of clathrin-dependent endocytosis"/>
    <property type="evidence" value="ECO:0007669"/>
    <property type="project" value="Ensembl"/>
</dbReference>
<dbReference type="CDD" id="cd01215">
    <property type="entry name" value="PTB_Dab"/>
    <property type="match status" value="1"/>
</dbReference>
<feature type="compositionally biased region" description="Polar residues" evidence="6">
    <location>
        <begin position="303"/>
        <end position="313"/>
    </location>
</feature>
<protein>
    <submittedName>
        <fullName evidence="8">DAB adaptor protein 2</fullName>
    </submittedName>
</protein>
<dbReference type="GO" id="GO:0045944">
    <property type="term" value="P:positive regulation of transcription by RNA polymerase II"/>
    <property type="evidence" value="ECO:0007669"/>
    <property type="project" value="Ensembl"/>
</dbReference>
<dbReference type="GO" id="GO:0038024">
    <property type="term" value="F:cargo receptor activity"/>
    <property type="evidence" value="ECO:0007669"/>
    <property type="project" value="Ensembl"/>
</dbReference>
<evidence type="ECO:0000256" key="2">
    <source>
        <dbReference type="ARBA" id="ARBA00022473"/>
    </source>
</evidence>
<dbReference type="GO" id="GO:2000096">
    <property type="term" value="P:positive regulation of Wnt signaling pathway, planar cell polarity pathway"/>
    <property type="evidence" value="ECO:0007669"/>
    <property type="project" value="Ensembl"/>
</dbReference>
<dbReference type="GO" id="GO:0043066">
    <property type="term" value="P:negative regulation of apoptotic process"/>
    <property type="evidence" value="ECO:0007669"/>
    <property type="project" value="Ensembl"/>
</dbReference>
<dbReference type="GO" id="GO:0005886">
    <property type="term" value="C:plasma membrane"/>
    <property type="evidence" value="ECO:0007669"/>
    <property type="project" value="Ensembl"/>
</dbReference>
<evidence type="ECO:0000256" key="5">
    <source>
        <dbReference type="ARBA" id="ARBA00022782"/>
    </source>
</evidence>
<feature type="region of interest" description="Disordered" evidence="6">
    <location>
        <begin position="1"/>
        <end position="35"/>
    </location>
</feature>
<evidence type="ECO:0000256" key="1">
    <source>
        <dbReference type="ARBA" id="ARBA00004496"/>
    </source>
</evidence>
<dbReference type="PANTHER" id="PTHR47695:SF5">
    <property type="entry name" value="DISABLED HOMOLOG 2"/>
    <property type="match status" value="1"/>
</dbReference>
<keyword evidence="2" id="KW-0217">Developmental protein</keyword>
<feature type="compositionally biased region" description="Polar residues" evidence="6">
    <location>
        <begin position="418"/>
        <end position="427"/>
    </location>
</feature>
<feature type="region of interest" description="Disordered" evidence="6">
    <location>
        <begin position="596"/>
        <end position="626"/>
    </location>
</feature>
<dbReference type="Gene3D" id="2.30.29.30">
    <property type="entry name" value="Pleckstrin-homology domain (PH domain)/Phosphotyrosine-binding domain (PTB)"/>
    <property type="match status" value="1"/>
</dbReference>
<dbReference type="GO" id="GO:0001650">
    <property type="term" value="C:fibrillar center"/>
    <property type="evidence" value="ECO:0007669"/>
    <property type="project" value="Ensembl"/>
</dbReference>
<dbReference type="GO" id="GO:0005905">
    <property type="term" value="C:clathrin-coated pit"/>
    <property type="evidence" value="ECO:0007669"/>
    <property type="project" value="Ensembl"/>
</dbReference>
<feature type="compositionally biased region" description="Polar residues" evidence="6">
    <location>
        <begin position="596"/>
        <end position="611"/>
    </location>
</feature>
<dbReference type="AlphaFoldDB" id="A0A4X2JYW0"/>
<sequence length="767" mass="83346">MSAEVETNMANGQPDQQATPKSSSKKEKKKGTEKTDEYLLARFKGDGVKYKAKLIGIDDVPEARGDKMCQDSMMKLKGMSVAARSQGQHKQKIWLNISLSGIKIIDEKTGVIEHEHPVNKISFIARDVTDNRAFGYVCGGEGQHQFFAIKTAQQAEPLVVDLKDLFQVIYNVKKKEEEDKKKTEEANKAVENGNKDLLTLDYPASKMKLGVDQMDLFGDMSTPPDLNSPTESKDLLLVDLNSEIDTNQNSLRENPFLTNGITSCSLPRPKPQTPFLPENAFSANLNFFPTPNPDPFRDDPFTQPDQSTPSSFDSPKPPDQKKENLNSFLPLPLSNGSLNGDFDYFGQQFDQISNRTGKQEPQTGQWPFASLQTQPAIRTQNGVPEREQNGFITSSPNFFVGSPSKGLSLPNGIKQDTENSAQFSPHDSITIIPPPQSTKPGRGRRTAKSPMNDIFGSDLFAAPTTESPSQISPTGQPTVLQNNPMDLFNTNAPSSVGSLTGLGGLPVSTPQTGPWNPPSLVFNQSTSVPMMSSQPSGFSQPLTFNTNPTVSGWDQPTSYGAPTSPSSPPLWGSTTNVPANTWPAQASLGNPFQSNIFPTAASPGQQSSVLISGSPPQPPPRTVPQKDISCDAFTALDPLGDKEIKEVKEMFKDIQLRQRPAVPARKGEQASSGASGAFSSYFTSKVGIPQESTENEELDANQLLAKINEAPKPAPRQSTPLASKPVESSFENLFAKDPFRSPLQSPTVPQQPTSSHLYGDPFGNRFA</sequence>
<accession>A0A4X2JYW0</accession>
<dbReference type="Ensembl" id="ENSVURT00010002426.1">
    <property type="protein sequence ID" value="ENSVURP00010002125.1"/>
    <property type="gene ID" value="ENSVURG00010001765.1"/>
</dbReference>
<feature type="domain" description="PID" evidence="7">
    <location>
        <begin position="45"/>
        <end position="192"/>
    </location>
</feature>
<dbReference type="GO" id="GO:0090090">
    <property type="term" value="P:negative regulation of canonical Wnt signaling pathway"/>
    <property type="evidence" value="ECO:0007669"/>
    <property type="project" value="Ensembl"/>
</dbReference>
<dbReference type="InterPro" id="IPR048559">
    <property type="entry name" value="DAB1/2_SBM"/>
</dbReference>
<dbReference type="GO" id="GO:0030335">
    <property type="term" value="P:positive regulation of cell migration"/>
    <property type="evidence" value="ECO:0007669"/>
    <property type="project" value="Ensembl"/>
</dbReference>
<dbReference type="GO" id="GO:0006898">
    <property type="term" value="P:receptor-mediated endocytosis"/>
    <property type="evidence" value="ECO:0007669"/>
    <property type="project" value="TreeGrafter"/>
</dbReference>
<dbReference type="GO" id="GO:0060766">
    <property type="term" value="P:negative regulation of androgen receptor signaling pathway"/>
    <property type="evidence" value="ECO:0007669"/>
    <property type="project" value="Ensembl"/>
</dbReference>